<dbReference type="RefSeq" id="WP_003596379.1">
    <property type="nucleotide sequence ID" value="NZ_AGJK01000003.1"/>
</dbReference>
<dbReference type="EMBL" id="AGJK01000003">
    <property type="protein sequence ID" value="EHP94928.1"/>
    <property type="molecule type" value="Genomic_DNA"/>
</dbReference>
<proteinExistence type="predicted"/>
<name>H1KCB1_METEX</name>
<dbReference type="Proteomes" id="UP000004382">
    <property type="component" value="Unassembled WGS sequence"/>
</dbReference>
<accession>H1KCB1</accession>
<evidence type="ECO:0000313" key="2">
    <source>
        <dbReference type="Proteomes" id="UP000004382"/>
    </source>
</evidence>
<organism evidence="1 2">
    <name type="scientific">Methylorubrum extorquens DSM 13060</name>
    <dbReference type="NCBI Taxonomy" id="882800"/>
    <lineage>
        <taxon>Bacteria</taxon>
        <taxon>Pseudomonadati</taxon>
        <taxon>Pseudomonadota</taxon>
        <taxon>Alphaproteobacteria</taxon>
        <taxon>Hyphomicrobiales</taxon>
        <taxon>Methylobacteriaceae</taxon>
        <taxon>Methylorubrum</taxon>
    </lineage>
</organism>
<protein>
    <submittedName>
        <fullName evidence="1">Uncharacterized protein</fullName>
    </submittedName>
</protein>
<evidence type="ECO:0000313" key="1">
    <source>
        <dbReference type="EMBL" id="EHP94928.1"/>
    </source>
</evidence>
<sequence length="89" mass="9848">MSGLSEHAAKLVGRLSHAAADQAVCRHKFKGADNSLRVKTKLDAHRQQFGAHYWKLRNYVEFLEASVSESTLEAARSLPGQRGEDTPDV</sequence>
<gene>
    <name evidence="1" type="ORF">MetexDRAFT_0273</name>
</gene>
<comment type="caution">
    <text evidence="1">The sequence shown here is derived from an EMBL/GenBank/DDBJ whole genome shotgun (WGS) entry which is preliminary data.</text>
</comment>
<dbReference type="AlphaFoldDB" id="H1KCB1"/>
<reference evidence="1 2" key="1">
    <citation type="submission" date="2011-09" db="EMBL/GenBank/DDBJ databases">
        <title>The draft genome of Methylobacterium extorquens DSM 13060.</title>
        <authorList>
            <consortium name="US DOE Joint Genome Institute (JGI-PGF)"/>
            <person name="Lucas S."/>
            <person name="Han J."/>
            <person name="Lapidus A."/>
            <person name="Cheng J.-F."/>
            <person name="Goodwin L."/>
            <person name="Pitluck S."/>
            <person name="Peters L."/>
            <person name="Land M.L."/>
            <person name="Hauser L."/>
            <person name="Koskimaki J."/>
            <person name="Halonen O."/>
            <person name="Pirttila A."/>
            <person name="Frank C."/>
            <person name="Woyke T.J."/>
        </authorList>
    </citation>
    <scope>NUCLEOTIDE SEQUENCE [LARGE SCALE GENOMIC DNA]</scope>
    <source>
        <strain evidence="1 2">DSM 13060</strain>
    </source>
</reference>
<dbReference type="PATRIC" id="fig|882800.3.peg.258"/>